<organism evidence="1 2">
    <name type="scientific">Chrysochromulina tobinii</name>
    <dbReference type="NCBI Taxonomy" id="1460289"/>
    <lineage>
        <taxon>Eukaryota</taxon>
        <taxon>Haptista</taxon>
        <taxon>Haptophyta</taxon>
        <taxon>Prymnesiophyceae</taxon>
        <taxon>Prymnesiales</taxon>
        <taxon>Chrysochromulinaceae</taxon>
        <taxon>Chrysochromulina</taxon>
    </lineage>
</organism>
<proteinExistence type="predicted"/>
<protein>
    <recommendedName>
        <fullName evidence="3">EF-hand domain-containing protein</fullName>
    </recommendedName>
</protein>
<gene>
    <name evidence="1" type="ORF">Ctob_008559</name>
</gene>
<evidence type="ECO:0008006" key="3">
    <source>
        <dbReference type="Google" id="ProtNLM"/>
    </source>
</evidence>
<dbReference type="EMBL" id="JWZX01003169">
    <property type="protein sequence ID" value="KOO23663.1"/>
    <property type="molecule type" value="Genomic_DNA"/>
</dbReference>
<dbReference type="OrthoDB" id="202931at2759"/>
<reference evidence="2" key="1">
    <citation type="journal article" date="2015" name="PLoS Genet.">
        <title>Genome Sequence and Transcriptome Analyses of Chrysochromulina tobin: Metabolic Tools for Enhanced Algal Fitness in the Prominent Order Prymnesiales (Haptophyceae).</title>
        <authorList>
            <person name="Hovde B.T."/>
            <person name="Deodato C.R."/>
            <person name="Hunsperger H.M."/>
            <person name="Ryken S.A."/>
            <person name="Yost W."/>
            <person name="Jha R.K."/>
            <person name="Patterson J."/>
            <person name="Monnat R.J. Jr."/>
            <person name="Barlow S.B."/>
            <person name="Starkenburg S.R."/>
            <person name="Cattolico R.A."/>
        </authorList>
    </citation>
    <scope>NUCLEOTIDE SEQUENCE</scope>
    <source>
        <strain evidence="2">CCMP291</strain>
    </source>
</reference>
<keyword evidence="2" id="KW-1185">Reference proteome</keyword>
<evidence type="ECO:0000313" key="2">
    <source>
        <dbReference type="Proteomes" id="UP000037460"/>
    </source>
</evidence>
<dbReference type="InterPro" id="IPR011992">
    <property type="entry name" value="EF-hand-dom_pair"/>
</dbReference>
<evidence type="ECO:0000313" key="1">
    <source>
        <dbReference type="EMBL" id="KOO23663.1"/>
    </source>
</evidence>
<dbReference type="Proteomes" id="UP000037460">
    <property type="component" value="Unassembled WGS sequence"/>
</dbReference>
<comment type="caution">
    <text evidence="1">The sequence shown here is derived from an EMBL/GenBank/DDBJ whole genome shotgun (WGS) entry which is preliminary data.</text>
</comment>
<sequence length="157" mass="17694">MPLVDGVKKKRVELNSANVRALFVFFDKDLRKIFRAYAEGDQAAIVADVQGNESINLAELKKMLSDCSMMDDNLTNVKLQSIFAEVNVGSAEEGIDENDSEMSYDEFLSTLALICDVKIPEKGRSRDGFEYTLYAWLQLQFIPTCRRLINAKAKGKK</sequence>
<dbReference type="SUPFAM" id="SSF47473">
    <property type="entry name" value="EF-hand"/>
    <property type="match status" value="1"/>
</dbReference>
<accession>A0A0M0JBR0</accession>
<name>A0A0M0JBR0_9EUKA</name>
<dbReference type="Gene3D" id="1.10.238.10">
    <property type="entry name" value="EF-hand"/>
    <property type="match status" value="1"/>
</dbReference>
<dbReference type="AlphaFoldDB" id="A0A0M0JBR0"/>